<dbReference type="PROSITE" id="PS51257">
    <property type="entry name" value="PROKAR_LIPOPROTEIN"/>
    <property type="match status" value="1"/>
</dbReference>
<feature type="signal peptide" evidence="1">
    <location>
        <begin position="1"/>
        <end position="21"/>
    </location>
</feature>
<gene>
    <name evidence="2" type="ORF">GXN76_11270</name>
</gene>
<dbReference type="RefSeq" id="WP_173223227.1">
    <property type="nucleotide sequence ID" value="NZ_CP048104.1"/>
</dbReference>
<dbReference type="KEGG" id="kpul:GXN76_11270"/>
<feature type="chain" id="PRO_5029014250" description="Lipoprotein" evidence="1">
    <location>
        <begin position="22"/>
        <end position="147"/>
    </location>
</feature>
<keyword evidence="1" id="KW-0732">Signal</keyword>
<accession>A0A7D4CGH2</accession>
<keyword evidence="3" id="KW-1185">Reference proteome</keyword>
<reference evidence="2 3" key="1">
    <citation type="submission" date="2020-01" db="EMBL/GenBank/DDBJ databases">
        <authorList>
            <person name="Gulvik C.A."/>
            <person name="Batra D.G."/>
        </authorList>
    </citation>
    <scope>NUCLEOTIDE SEQUENCE [LARGE SCALE GENOMIC DNA]</scope>
    <source>
        <strain evidence="2 3">W9323</strain>
    </source>
</reference>
<evidence type="ECO:0000256" key="1">
    <source>
        <dbReference type="SAM" id="SignalP"/>
    </source>
</evidence>
<dbReference type="AlphaFoldDB" id="A0A7D4CGH2"/>
<organism evidence="2 3">
    <name type="scientific">Kroppenstedtia pulmonis</name>
    <dbReference type="NCBI Taxonomy" id="1380685"/>
    <lineage>
        <taxon>Bacteria</taxon>
        <taxon>Bacillati</taxon>
        <taxon>Bacillota</taxon>
        <taxon>Bacilli</taxon>
        <taxon>Bacillales</taxon>
        <taxon>Thermoactinomycetaceae</taxon>
        <taxon>Kroppenstedtia</taxon>
    </lineage>
</organism>
<protein>
    <recommendedName>
        <fullName evidence="4">Lipoprotein</fullName>
    </recommendedName>
</protein>
<dbReference type="Proteomes" id="UP000503088">
    <property type="component" value="Chromosome"/>
</dbReference>
<name>A0A7D4CGH2_9BACL</name>
<dbReference type="EMBL" id="CP048104">
    <property type="protein sequence ID" value="QKG84994.1"/>
    <property type="molecule type" value="Genomic_DNA"/>
</dbReference>
<sequence>MLRKWLGLLCCIVLVATGCSAAPPPPEDKKIKDYTENEELAKIQFGNWTDDKEEDIEKPRKTFEKGEPITLAFDSDPLETKKLRINVLKMPEEKLVAAPDVEVKPEWEGLVYETYHPDQNGKWDAGTYVVRVFKKKELVAEGKFKVK</sequence>
<proteinExistence type="predicted"/>
<evidence type="ECO:0000313" key="3">
    <source>
        <dbReference type="Proteomes" id="UP000503088"/>
    </source>
</evidence>
<evidence type="ECO:0000313" key="2">
    <source>
        <dbReference type="EMBL" id="QKG84994.1"/>
    </source>
</evidence>
<evidence type="ECO:0008006" key="4">
    <source>
        <dbReference type="Google" id="ProtNLM"/>
    </source>
</evidence>